<dbReference type="SMART" id="SM00324">
    <property type="entry name" value="RhoGAP"/>
    <property type="match status" value="1"/>
</dbReference>
<dbReference type="InterPro" id="IPR001810">
    <property type="entry name" value="F-box_dom"/>
</dbReference>
<dbReference type="PROSITE" id="PS50181">
    <property type="entry name" value="FBOX"/>
    <property type="match status" value="1"/>
</dbReference>
<dbReference type="STRING" id="1173061.A0A0J9YHQ2"/>
<name>A0A0J9YHQ2_GEOCN</name>
<dbReference type="AlphaFoldDB" id="A0A0J9YHQ2"/>
<dbReference type="Proteomes" id="UP000242525">
    <property type="component" value="Unassembled WGS sequence"/>
</dbReference>
<feature type="domain" description="Rho-GAP" evidence="2">
    <location>
        <begin position="87"/>
        <end position="294"/>
    </location>
</feature>
<dbReference type="InterPro" id="IPR039767">
    <property type="entry name" value="RALBP1"/>
</dbReference>
<dbReference type="PANTHER" id="PTHR12783:SF5">
    <property type="entry name" value="RALA-BINDING PROTEIN 1"/>
    <property type="match status" value="1"/>
</dbReference>
<comment type="caution">
    <text evidence="3">The sequence shown here is derived from an EMBL/GenBank/DDBJ whole genome shotgun (WGS) entry which is preliminary data.</text>
</comment>
<dbReference type="PROSITE" id="PS50238">
    <property type="entry name" value="RHOGAP"/>
    <property type="match status" value="1"/>
</dbReference>
<proteinExistence type="predicted"/>
<dbReference type="GO" id="GO:0031267">
    <property type="term" value="F:small GTPase binding"/>
    <property type="evidence" value="ECO:0007669"/>
    <property type="project" value="InterPro"/>
</dbReference>
<dbReference type="GO" id="GO:0007264">
    <property type="term" value="P:small GTPase-mediated signal transduction"/>
    <property type="evidence" value="ECO:0007669"/>
    <property type="project" value="InterPro"/>
</dbReference>
<gene>
    <name evidence="3" type="ORF">BN980_GECA01s07820g</name>
</gene>
<accession>A0A0J9YHQ2</accession>
<dbReference type="OrthoDB" id="185175at2759"/>
<sequence>MSEKKLGLFLRTFKNKKAPEVIVSNEHAELNEDQQANIGEAPSDLTHSLYNIFGIPLKDAADINGLFENSSIFTPTYNSWESHLCQPEYQRFVPKAILKCIKFINDFGLREEGLYRVSGSKSEVEELKQNFIQYGPGYDIPPTTDVHAVTTLIKSFARDLPEELLSVKRHTFLAYKKSDFPSPTELVSFKNFKLFTPEEEDMDPVVIPTQILQEILQSLSAHQFALLQTLTRHFSLVVENSSYNRMTLSSLSVILCPTLRMHKSVFHALIIKSPNVWSHIHPIESEISISSIKYDPRNIVKYRSQHHEIDAPPLSAKSSSFLLTTSSSFSSDSMDSFSNSIQRSKLKQRQSMMMLRSPEDDDFFNDNAISLDYNKIMAHPVEPMLLSSLSSFSDSSSNSSGRFSDDGAAEFSDCLRHPLPQFLNQNSYEYRLPTKGNEILADNGRLTPTKKHFEITQNRRVFLRR</sequence>
<dbReference type="EMBL" id="CCBN010000001">
    <property type="protein sequence ID" value="CDO51533.1"/>
    <property type="molecule type" value="Genomic_DNA"/>
</dbReference>
<dbReference type="Gene3D" id="1.10.555.10">
    <property type="entry name" value="Rho GTPase activation protein"/>
    <property type="match status" value="1"/>
</dbReference>
<dbReference type="Pfam" id="PF00620">
    <property type="entry name" value="RhoGAP"/>
    <property type="match status" value="1"/>
</dbReference>
<evidence type="ECO:0000313" key="3">
    <source>
        <dbReference type="EMBL" id="CDO51533.1"/>
    </source>
</evidence>
<reference evidence="3" key="1">
    <citation type="submission" date="2014-03" db="EMBL/GenBank/DDBJ databases">
        <authorList>
            <person name="Casaregola S."/>
        </authorList>
    </citation>
    <scope>NUCLEOTIDE SEQUENCE [LARGE SCALE GENOMIC DNA]</scope>
    <source>
        <strain evidence="3">CLIB 918</strain>
    </source>
</reference>
<dbReference type="SUPFAM" id="SSF48350">
    <property type="entry name" value="GTPase activation domain, GAP"/>
    <property type="match status" value="1"/>
</dbReference>
<evidence type="ECO:0000259" key="1">
    <source>
        <dbReference type="PROSITE" id="PS50181"/>
    </source>
</evidence>
<dbReference type="InterPro" id="IPR008936">
    <property type="entry name" value="Rho_GTPase_activation_prot"/>
</dbReference>
<dbReference type="CDD" id="cd00159">
    <property type="entry name" value="RhoGAP"/>
    <property type="match status" value="1"/>
</dbReference>
<evidence type="ECO:0000259" key="2">
    <source>
        <dbReference type="PROSITE" id="PS50238"/>
    </source>
</evidence>
<organism evidence="3 4">
    <name type="scientific">Geotrichum candidum</name>
    <name type="common">Oospora lactis</name>
    <name type="synonym">Dipodascus geotrichum</name>
    <dbReference type="NCBI Taxonomy" id="1173061"/>
    <lineage>
        <taxon>Eukaryota</taxon>
        <taxon>Fungi</taxon>
        <taxon>Dikarya</taxon>
        <taxon>Ascomycota</taxon>
        <taxon>Saccharomycotina</taxon>
        <taxon>Dipodascomycetes</taxon>
        <taxon>Dipodascales</taxon>
        <taxon>Dipodascaceae</taxon>
        <taxon>Geotrichum</taxon>
    </lineage>
</organism>
<evidence type="ECO:0000313" key="4">
    <source>
        <dbReference type="Proteomes" id="UP000242525"/>
    </source>
</evidence>
<dbReference type="GO" id="GO:0005096">
    <property type="term" value="F:GTPase activator activity"/>
    <property type="evidence" value="ECO:0007669"/>
    <property type="project" value="InterPro"/>
</dbReference>
<protein>
    <recommendedName>
        <fullName evidence="5">Rho-GAP domain-containing protein</fullName>
    </recommendedName>
</protein>
<evidence type="ECO:0008006" key="5">
    <source>
        <dbReference type="Google" id="ProtNLM"/>
    </source>
</evidence>
<feature type="domain" description="F-box" evidence="1">
    <location>
        <begin position="201"/>
        <end position="246"/>
    </location>
</feature>
<dbReference type="InterPro" id="IPR000198">
    <property type="entry name" value="RhoGAP_dom"/>
</dbReference>
<keyword evidence="4" id="KW-1185">Reference proteome</keyword>
<dbReference type="PANTHER" id="PTHR12783">
    <property type="entry name" value="RALA BINDING PROTEIN 1 RALBP1"/>
    <property type="match status" value="1"/>
</dbReference>